<dbReference type="SUPFAM" id="SSF46973">
    <property type="entry name" value="Enzyme IIa from lactose specific PTS, IIa-lac"/>
    <property type="match status" value="1"/>
</dbReference>
<keyword evidence="2" id="KW-0762">Sugar transport</keyword>
<evidence type="ECO:0000256" key="4">
    <source>
        <dbReference type="ARBA" id="ARBA00022683"/>
    </source>
</evidence>
<organism evidence="8 9">
    <name type="scientific">Romboutsia ilealis</name>
    <dbReference type="NCBI Taxonomy" id="1115758"/>
    <lineage>
        <taxon>Bacteria</taxon>
        <taxon>Bacillati</taxon>
        <taxon>Bacillota</taxon>
        <taxon>Clostridia</taxon>
        <taxon>Peptostreptococcales</taxon>
        <taxon>Peptostreptococcaceae</taxon>
        <taxon>Romboutsia</taxon>
    </lineage>
</organism>
<keyword evidence="3 8" id="KW-0808">Transferase</keyword>
<keyword evidence="6" id="KW-0479">Metal-binding</keyword>
<name>A0A1V1HZI7_9FIRM</name>
<dbReference type="InterPro" id="IPR003188">
    <property type="entry name" value="PTS_IIA_lac/cel"/>
</dbReference>
<dbReference type="Pfam" id="PF02255">
    <property type="entry name" value="PTS_IIA"/>
    <property type="match status" value="1"/>
</dbReference>
<dbReference type="PIRSF" id="PIRSF000699">
    <property type="entry name" value="PTS_IILac_III"/>
    <property type="match status" value="1"/>
</dbReference>
<dbReference type="GO" id="GO:0009401">
    <property type="term" value="P:phosphoenolpyruvate-dependent sugar phosphotransferase system"/>
    <property type="evidence" value="ECO:0007669"/>
    <property type="project" value="UniProtKB-KW"/>
</dbReference>
<evidence type="ECO:0000313" key="9">
    <source>
        <dbReference type="Proteomes" id="UP000245622"/>
    </source>
</evidence>
<evidence type="ECO:0000256" key="1">
    <source>
        <dbReference type="ARBA" id="ARBA00022448"/>
    </source>
</evidence>
<dbReference type="AlphaFoldDB" id="A0A1V1HZI7"/>
<dbReference type="EC" id="2.7.1.-" evidence="8"/>
<evidence type="ECO:0000256" key="6">
    <source>
        <dbReference type="PIRSR" id="PIRSR000699-2"/>
    </source>
</evidence>
<feature type="modified residue" description="Phosphohistidine; by HPr" evidence="7">
    <location>
        <position position="77"/>
    </location>
</feature>
<keyword evidence="9" id="KW-1185">Reference proteome</keyword>
<dbReference type="InterPro" id="IPR036542">
    <property type="entry name" value="PTS_IIA_lac/cel_sf"/>
</dbReference>
<keyword evidence="1" id="KW-0813">Transport</keyword>
<dbReference type="PROSITE" id="PS51095">
    <property type="entry name" value="PTS_EIIA_TYPE_3"/>
    <property type="match status" value="1"/>
</dbReference>
<dbReference type="CDD" id="cd00215">
    <property type="entry name" value="PTS_IIA_lac"/>
    <property type="match status" value="1"/>
</dbReference>
<reference evidence="8 9" key="1">
    <citation type="submission" date="2014-04" db="EMBL/GenBank/DDBJ databases">
        <authorList>
            <person name="Hornung B.V."/>
        </authorList>
    </citation>
    <scope>NUCLEOTIDE SEQUENCE [LARGE SCALE GENOMIC DNA]</scope>
    <source>
        <strain evidence="8 9">CRIB</strain>
    </source>
</reference>
<dbReference type="PANTHER" id="PTHR34382">
    <property type="entry name" value="PTS SYSTEM N,N'-DIACETYLCHITOBIOSE-SPECIFIC EIIA COMPONENT"/>
    <property type="match status" value="1"/>
</dbReference>
<protein>
    <submittedName>
        <fullName evidence="8">PTS system, lactose/cellobiose family IIA component</fullName>
        <ecNumber evidence="8">2.7.1.-</ecNumber>
    </submittedName>
</protein>
<dbReference type="KEGG" id="ril:CRIB_633"/>
<feature type="active site" description="Tele-phosphohistidine intermediate" evidence="5">
    <location>
        <position position="77"/>
    </location>
</feature>
<evidence type="ECO:0000256" key="5">
    <source>
        <dbReference type="PIRSR" id="PIRSR000699-1"/>
    </source>
</evidence>
<comment type="cofactor">
    <cofactor evidence="6">
        <name>Mg(2+)</name>
        <dbReference type="ChEBI" id="CHEBI:18420"/>
    </cofactor>
    <text evidence="6">Binds 1 Mg(2+) ion per trimer.</text>
</comment>
<keyword evidence="4" id="KW-0598">Phosphotransferase system</keyword>
<dbReference type="GeneID" id="82204815"/>
<keyword evidence="6" id="KW-0460">Magnesium</keyword>
<gene>
    <name evidence="8" type="ORF">CRIB_633</name>
</gene>
<dbReference type="Proteomes" id="UP000245622">
    <property type="component" value="Chromosome 1"/>
</dbReference>
<dbReference type="EMBL" id="LN555523">
    <property type="protein sequence ID" value="CED93386.1"/>
    <property type="molecule type" value="Genomic_DNA"/>
</dbReference>
<proteinExistence type="predicted"/>
<accession>A0A1V1HZI7</accession>
<dbReference type="RefSeq" id="WP_180703108.1">
    <property type="nucleotide sequence ID" value="NZ_CAJUCR010000001.1"/>
</dbReference>
<dbReference type="PANTHER" id="PTHR34382:SF7">
    <property type="entry name" value="PTS SYSTEM N,N'-DIACETYLCHITOBIOSE-SPECIFIC EIIA COMPONENT"/>
    <property type="match status" value="1"/>
</dbReference>
<sequence length="108" mass="12367">MDEKIFELSFEIIGYAGNAKGMAFEAIAKAKEGNIEEARILLKESKEEVNKAHRCQTELIQQEACGKKTDVSVVLIHAQDHLMNTMNYQMLADEIIDIHERFKKLESR</sequence>
<evidence type="ECO:0000256" key="2">
    <source>
        <dbReference type="ARBA" id="ARBA00022597"/>
    </source>
</evidence>
<dbReference type="GO" id="GO:0016740">
    <property type="term" value="F:transferase activity"/>
    <property type="evidence" value="ECO:0007669"/>
    <property type="project" value="UniProtKB-KW"/>
</dbReference>
<dbReference type="Gene3D" id="1.20.58.80">
    <property type="entry name" value="Phosphotransferase system, lactose/cellobiose-type IIA subunit"/>
    <property type="match status" value="1"/>
</dbReference>
<evidence type="ECO:0000313" key="8">
    <source>
        <dbReference type="EMBL" id="CED93386.1"/>
    </source>
</evidence>
<dbReference type="GO" id="GO:0046872">
    <property type="term" value="F:metal ion binding"/>
    <property type="evidence" value="ECO:0007669"/>
    <property type="project" value="UniProtKB-KW"/>
</dbReference>
<evidence type="ECO:0000256" key="7">
    <source>
        <dbReference type="PROSITE-ProRule" id="PRU00418"/>
    </source>
</evidence>
<feature type="binding site" evidence="6">
    <location>
        <position position="80"/>
    </location>
    <ligand>
        <name>Mg(2+)</name>
        <dbReference type="ChEBI" id="CHEBI:18420"/>
        <note>ligand shared between all trimeric partners</note>
    </ligand>
</feature>
<evidence type="ECO:0000256" key="3">
    <source>
        <dbReference type="ARBA" id="ARBA00022679"/>
    </source>
</evidence>